<evidence type="ECO:0000256" key="3">
    <source>
        <dbReference type="ARBA" id="ARBA00022475"/>
    </source>
</evidence>
<comment type="caution">
    <text evidence="10">The sequence shown here is derived from an EMBL/GenBank/DDBJ whole genome shotgun (WGS) entry which is preliminary data.</text>
</comment>
<comment type="similarity">
    <text evidence="7">Belongs to the binding-protein-dependent transport system permease family.</text>
</comment>
<comment type="subcellular location">
    <subcellularLocation>
        <location evidence="1 7">Cell membrane</location>
        <topology evidence="1 7">Multi-pass membrane protein</topology>
    </subcellularLocation>
</comment>
<dbReference type="Gene3D" id="1.10.3720.10">
    <property type="entry name" value="MetI-like"/>
    <property type="match status" value="2"/>
</dbReference>
<protein>
    <submittedName>
        <fullName evidence="10">PhnE/PtxC family ABC transporter permease</fullName>
    </submittedName>
</protein>
<evidence type="ECO:0000313" key="10">
    <source>
        <dbReference type="EMBL" id="MFE4107648.1"/>
    </source>
</evidence>
<dbReference type="PANTHER" id="PTHR30043:SF1">
    <property type="entry name" value="ABC TRANSPORT SYSTEM PERMEASE PROTEIN P69"/>
    <property type="match status" value="1"/>
</dbReference>
<keyword evidence="6 7" id="KW-0472">Membrane</keyword>
<dbReference type="Proteomes" id="UP001600165">
    <property type="component" value="Unassembled WGS sequence"/>
</dbReference>
<feature type="transmembrane region" description="Helical" evidence="7">
    <location>
        <begin position="220"/>
        <end position="238"/>
    </location>
</feature>
<evidence type="ECO:0000256" key="6">
    <source>
        <dbReference type="ARBA" id="ARBA00023136"/>
    </source>
</evidence>
<evidence type="ECO:0000256" key="2">
    <source>
        <dbReference type="ARBA" id="ARBA00022448"/>
    </source>
</evidence>
<dbReference type="Pfam" id="PF00528">
    <property type="entry name" value="BPD_transp_1"/>
    <property type="match status" value="2"/>
</dbReference>
<gene>
    <name evidence="10" type="ORF">ACFVKH_15245</name>
</gene>
<evidence type="ECO:0000313" key="11">
    <source>
        <dbReference type="Proteomes" id="UP001600165"/>
    </source>
</evidence>
<keyword evidence="3" id="KW-1003">Cell membrane</keyword>
<dbReference type="EMBL" id="JBHZOL010000088">
    <property type="protein sequence ID" value="MFE4107648.1"/>
    <property type="molecule type" value="Genomic_DNA"/>
</dbReference>
<reference evidence="10 11" key="1">
    <citation type="submission" date="2024-10" db="EMBL/GenBank/DDBJ databases">
        <authorList>
            <person name="Ratan Roy A."/>
            <person name="Morales Sandoval P.H."/>
            <person name="De Los Santos Villalobos S."/>
            <person name="Chakraborty S."/>
            <person name="Mukherjee J."/>
        </authorList>
    </citation>
    <scope>NUCLEOTIDE SEQUENCE [LARGE SCALE GENOMIC DNA]</scope>
    <source>
        <strain evidence="10 11">S1</strain>
    </source>
</reference>
<dbReference type="InterPro" id="IPR035906">
    <property type="entry name" value="MetI-like_sf"/>
</dbReference>
<feature type="transmembrane region" description="Helical" evidence="7">
    <location>
        <begin position="76"/>
        <end position="102"/>
    </location>
</feature>
<feature type="region of interest" description="Disordered" evidence="8">
    <location>
        <begin position="286"/>
        <end position="311"/>
    </location>
</feature>
<feature type="transmembrane region" description="Helical" evidence="7">
    <location>
        <begin position="594"/>
        <end position="618"/>
    </location>
</feature>
<proteinExistence type="inferred from homology"/>
<evidence type="ECO:0000256" key="1">
    <source>
        <dbReference type="ARBA" id="ARBA00004651"/>
    </source>
</evidence>
<feature type="transmembrane region" description="Helical" evidence="7">
    <location>
        <begin position="462"/>
        <end position="481"/>
    </location>
</feature>
<keyword evidence="4 7" id="KW-0812">Transmembrane</keyword>
<evidence type="ECO:0000256" key="5">
    <source>
        <dbReference type="ARBA" id="ARBA00022989"/>
    </source>
</evidence>
<dbReference type="RefSeq" id="WP_377966562.1">
    <property type="nucleotide sequence ID" value="NZ_JBHZOL010000088.1"/>
</dbReference>
<feature type="domain" description="ABC transmembrane type-1" evidence="9">
    <location>
        <begin position="415"/>
        <end position="615"/>
    </location>
</feature>
<organism evidence="10 11">
    <name type="scientific">Almyronema epifaneia S1</name>
    <dbReference type="NCBI Taxonomy" id="2991925"/>
    <lineage>
        <taxon>Bacteria</taxon>
        <taxon>Bacillati</taxon>
        <taxon>Cyanobacteriota</taxon>
        <taxon>Cyanophyceae</taxon>
        <taxon>Nodosilineales</taxon>
        <taxon>Nodosilineaceae</taxon>
        <taxon>Almyronema</taxon>
        <taxon>Almyronema epifaneia</taxon>
    </lineage>
</organism>
<keyword evidence="2 7" id="KW-0813">Transport</keyword>
<evidence type="ECO:0000256" key="7">
    <source>
        <dbReference type="RuleBase" id="RU363032"/>
    </source>
</evidence>
<dbReference type="PANTHER" id="PTHR30043">
    <property type="entry name" value="PHOSPHONATES TRANSPORT SYSTEM PERMEASE PROTEIN"/>
    <property type="match status" value="1"/>
</dbReference>
<evidence type="ECO:0000256" key="8">
    <source>
        <dbReference type="SAM" id="MobiDB-lite"/>
    </source>
</evidence>
<dbReference type="PROSITE" id="PS50928">
    <property type="entry name" value="ABC_TM1"/>
    <property type="match status" value="2"/>
</dbReference>
<dbReference type="InterPro" id="IPR000515">
    <property type="entry name" value="MetI-like"/>
</dbReference>
<evidence type="ECO:0000256" key="4">
    <source>
        <dbReference type="ARBA" id="ARBA00022692"/>
    </source>
</evidence>
<feature type="transmembrane region" description="Helical" evidence="7">
    <location>
        <begin position="487"/>
        <end position="510"/>
    </location>
</feature>
<keyword evidence="5 7" id="KW-1133">Transmembrane helix</keyword>
<feature type="transmembrane region" description="Helical" evidence="7">
    <location>
        <begin position="180"/>
        <end position="199"/>
    </location>
</feature>
<feature type="compositionally biased region" description="Polar residues" evidence="8">
    <location>
        <begin position="286"/>
        <end position="306"/>
    </location>
</feature>
<feature type="transmembrane region" description="Helical" evidence="7">
    <location>
        <begin position="355"/>
        <end position="375"/>
    </location>
</feature>
<keyword evidence="11" id="KW-1185">Reference proteome</keyword>
<feature type="domain" description="ABC transmembrane type-1" evidence="9">
    <location>
        <begin position="72"/>
        <end position="270"/>
    </location>
</feature>
<accession>A0ABW6IHG5</accession>
<sequence>MPCRRPRPDHRLSHIGWLAGTLIAIAVSFGLTGWGQRSLVNLGGWPQFWQFLQASWQPELSPEFLHLIGQATLVTLAYAVCGTVLSLALGLVAGILASAVWWRTLWPQPQRFHPGQPIWLTIRAALAAPRAIHELIWGLFFLNLLGLDPLVAVLAIAIPFSAIVAKVFSEILDETPHEPLQALISAGVPPLSAFCYGLLPQALPNLLSYSFYRFECSLRSAAILGVIGAGGLGYQILLSLQSLRYQELWTSFYALILLNGAVDAWSGLLRRQLGFTSRLDLQTQPRQNVSSVKAPQLPSRQSSKSGSDLGLPGSASAANALMQTAEMIPLHPPQAKRKANRFALGALQFPGSHAVFVNLSLIAIALAIPLCFWRLSLDWHLLVSDRTGKLLQAILAEAQPRGLTFQQLYTLLDLAGQTVAMSVLAIALAGLGGLVFSFLAAQTIWLAGGVLQPIGQKANRNLAGWSILGLSRLTLLVARAIPTPIWALVLLYLFFPGILPGALALGLHNFGILGRLMAEVNENTDDRPARSLRTAGASALATILYGLLPENLPRFIAYTLYRWEVCLRETAVVGLVGAGGLGRLLTEQLSSFDYGGLVITLIAFVLLTFSVDLISAALRRAVR</sequence>
<name>A0ABW6IHG5_9CYAN</name>
<feature type="transmembrane region" description="Helical" evidence="7">
    <location>
        <begin position="135"/>
        <end position="160"/>
    </location>
</feature>
<feature type="transmembrane region" description="Helical" evidence="7">
    <location>
        <begin position="419"/>
        <end position="441"/>
    </location>
</feature>
<dbReference type="SUPFAM" id="SSF161098">
    <property type="entry name" value="MetI-like"/>
    <property type="match status" value="2"/>
</dbReference>
<evidence type="ECO:0000259" key="9">
    <source>
        <dbReference type="PROSITE" id="PS50928"/>
    </source>
</evidence>
<feature type="transmembrane region" description="Helical" evidence="7">
    <location>
        <begin position="12"/>
        <end position="34"/>
    </location>
</feature>
<dbReference type="CDD" id="cd06261">
    <property type="entry name" value="TM_PBP2"/>
    <property type="match status" value="1"/>
</dbReference>
<feature type="transmembrane region" description="Helical" evidence="7">
    <location>
        <begin position="250"/>
        <end position="269"/>
    </location>
</feature>